<dbReference type="AlphaFoldDB" id="A0A813UIA8"/>
<dbReference type="EMBL" id="CAJOAX010000244">
    <property type="protein sequence ID" value="CAF3548099.1"/>
    <property type="molecule type" value="Genomic_DNA"/>
</dbReference>
<keyword evidence="1" id="KW-0175">Coiled coil</keyword>
<evidence type="ECO:0000313" key="4">
    <source>
        <dbReference type="Proteomes" id="UP000663882"/>
    </source>
</evidence>
<name>A0A813UIA8_9BILA</name>
<dbReference type="InterPro" id="IPR036322">
    <property type="entry name" value="WD40_repeat_dom_sf"/>
</dbReference>
<dbReference type="OrthoDB" id="10021588at2759"/>
<comment type="caution">
    <text evidence="2">The sequence shown here is derived from an EMBL/GenBank/DDBJ whole genome shotgun (WGS) entry which is preliminary data.</text>
</comment>
<evidence type="ECO:0000313" key="2">
    <source>
        <dbReference type="EMBL" id="CAF0826976.1"/>
    </source>
</evidence>
<proteinExistence type="predicted"/>
<dbReference type="Proteomes" id="UP000663882">
    <property type="component" value="Unassembled WGS sequence"/>
</dbReference>
<dbReference type="SUPFAM" id="SSF50978">
    <property type="entry name" value="WD40 repeat-like"/>
    <property type="match status" value="1"/>
</dbReference>
<dbReference type="Proteomes" id="UP000663823">
    <property type="component" value="Unassembled WGS sequence"/>
</dbReference>
<protein>
    <submittedName>
        <fullName evidence="2">Uncharacterized protein</fullName>
    </submittedName>
</protein>
<organism evidence="2 4">
    <name type="scientific">Rotaria sordida</name>
    <dbReference type="NCBI Taxonomy" id="392033"/>
    <lineage>
        <taxon>Eukaryota</taxon>
        <taxon>Metazoa</taxon>
        <taxon>Spiralia</taxon>
        <taxon>Gnathifera</taxon>
        <taxon>Rotifera</taxon>
        <taxon>Eurotatoria</taxon>
        <taxon>Bdelloidea</taxon>
        <taxon>Philodinida</taxon>
        <taxon>Philodinidae</taxon>
        <taxon>Rotaria</taxon>
    </lineage>
</organism>
<dbReference type="EMBL" id="CAJNOO010000146">
    <property type="protein sequence ID" value="CAF0826976.1"/>
    <property type="molecule type" value="Genomic_DNA"/>
</dbReference>
<accession>A0A813UIA8</accession>
<evidence type="ECO:0000313" key="3">
    <source>
        <dbReference type="EMBL" id="CAF3548099.1"/>
    </source>
</evidence>
<feature type="coiled-coil region" evidence="1">
    <location>
        <begin position="83"/>
        <end position="110"/>
    </location>
</feature>
<gene>
    <name evidence="3" type="ORF">OTI717_LOCUS4157</name>
    <name evidence="2" type="ORF">RFH988_LOCUS5234</name>
</gene>
<reference evidence="2" key="1">
    <citation type="submission" date="2021-02" db="EMBL/GenBank/DDBJ databases">
        <authorList>
            <person name="Nowell W R."/>
        </authorList>
    </citation>
    <scope>NUCLEOTIDE SEQUENCE</scope>
</reference>
<evidence type="ECO:0000256" key="1">
    <source>
        <dbReference type="SAM" id="Coils"/>
    </source>
</evidence>
<sequence>MSQSCAVESCESTLGISCHCCDKMFCPDHLDEHYESINNQLNPLINEINTLYDQIMKKTKEKLIGNCLEKLDTWRDECYQMINHLYEKKRQELEQQYIQKTDKQQKKINEIQLKINKLIHDHDTTQQDIEYFKSTIQIIKHEIKQIHQIYFNINIRPLELYENFISIEQIKQDEIDFTMLLSPYKTIDCPDEYNIICTTNNNFLLIHQNSELQLFNKQLIMIKNISWKNHRVYDMCWLSILNKFILLDFNKQVYLINENLTSIEQIQINPEQNWRCCTCSHTSLYLISSHHLTDIFQFDLQSSFQLIKRWKISYLSKEHDIIIDMIYNNETLALLIKNQKTHIELRSSITFDRIWLLQIDTKYDIIHPITYFCLLNSNDWLLLDYHNSRLIHVNNNGKIRSISMYNPSPIKAILFDSNILVIKTDKTWNFHEI</sequence>